<dbReference type="RefSeq" id="WP_130085077.1">
    <property type="nucleotide sequence ID" value="NZ_JAQCYB010000080.1"/>
</dbReference>
<dbReference type="Proteomes" id="UP000437380">
    <property type="component" value="Unassembled WGS sequence"/>
</dbReference>
<evidence type="ECO:0000313" key="4">
    <source>
        <dbReference type="EMBL" id="KAB6702963.1"/>
    </source>
</evidence>
<dbReference type="InterPro" id="IPR051531">
    <property type="entry name" value="N-acetyltransferase"/>
</dbReference>
<dbReference type="EMBL" id="WCZV01000003">
    <property type="protein sequence ID" value="KAB6702963.1"/>
    <property type="molecule type" value="Genomic_DNA"/>
</dbReference>
<evidence type="ECO:0000259" key="1">
    <source>
        <dbReference type="PROSITE" id="PS51186"/>
    </source>
</evidence>
<dbReference type="PROSITE" id="PS51186">
    <property type="entry name" value="GNAT"/>
    <property type="match status" value="1"/>
</dbReference>
<comment type="caution">
    <text evidence="2">The sequence shown here is derived from an EMBL/GenBank/DDBJ whole genome shotgun (WGS) entry which is preliminary data.</text>
</comment>
<organism evidence="2 7">
    <name type="scientific">Phocaeicola vulgatus</name>
    <name type="common">Bacteroides vulgatus</name>
    <dbReference type="NCBI Taxonomy" id="821"/>
    <lineage>
        <taxon>Bacteria</taxon>
        <taxon>Pseudomonadati</taxon>
        <taxon>Bacteroidota</taxon>
        <taxon>Bacteroidia</taxon>
        <taxon>Bacteroidales</taxon>
        <taxon>Bacteroidaceae</taxon>
        <taxon>Phocaeicola</taxon>
    </lineage>
</organism>
<dbReference type="GO" id="GO:0016747">
    <property type="term" value="F:acyltransferase activity, transferring groups other than amino-acyl groups"/>
    <property type="evidence" value="ECO:0007669"/>
    <property type="project" value="InterPro"/>
</dbReference>
<feature type="domain" description="N-acetyltransferase" evidence="1">
    <location>
        <begin position="220"/>
        <end position="382"/>
    </location>
</feature>
<evidence type="ECO:0000313" key="6">
    <source>
        <dbReference type="Proteomes" id="UP000470777"/>
    </source>
</evidence>
<dbReference type="Proteomes" id="UP000470777">
    <property type="component" value="Unassembled WGS sequence"/>
</dbReference>
<dbReference type="PANTHER" id="PTHR43792:SF1">
    <property type="entry name" value="N-ACETYLTRANSFERASE DOMAIN-CONTAINING PROTEIN"/>
    <property type="match status" value="1"/>
</dbReference>
<evidence type="ECO:0000313" key="5">
    <source>
        <dbReference type="Proteomes" id="UP000437380"/>
    </source>
</evidence>
<proteinExistence type="predicted"/>
<reference evidence="5 6" key="1">
    <citation type="journal article" date="2019" name="Nat. Med.">
        <title>A library of human gut bacterial isolates paired with longitudinal multiomics data enables mechanistic microbiome research.</title>
        <authorList>
            <person name="Poyet M."/>
            <person name="Groussin M."/>
            <person name="Gibbons S.M."/>
            <person name="Avila-Pacheco J."/>
            <person name="Jiang X."/>
            <person name="Kearney S.M."/>
            <person name="Perrotta A.R."/>
            <person name="Berdy B."/>
            <person name="Zhao S."/>
            <person name="Lieberman T.D."/>
            <person name="Swanson P.K."/>
            <person name="Smith M."/>
            <person name="Roesemann S."/>
            <person name="Alexander J.E."/>
            <person name="Rich S.A."/>
            <person name="Livny J."/>
            <person name="Vlamakis H."/>
            <person name="Clish C."/>
            <person name="Bullock K."/>
            <person name="Deik A."/>
            <person name="Scott J."/>
            <person name="Pierce K.A."/>
            <person name="Xavier R.J."/>
            <person name="Alm E.J."/>
        </authorList>
    </citation>
    <scope>NUCLEOTIDE SEQUENCE [LARGE SCALE GENOMIC DNA]</scope>
    <source>
        <strain evidence="4 5">BIOML-A82</strain>
        <strain evidence="3 6">BIOML-A85</strain>
        <strain evidence="2 7">BIOML-A93</strain>
    </source>
</reference>
<dbReference type="InterPro" id="IPR000182">
    <property type="entry name" value="GNAT_dom"/>
</dbReference>
<gene>
    <name evidence="4" type="ORF">GAY17_03595</name>
    <name evidence="2" type="ORF">GAZ76_04250</name>
    <name evidence="3" type="ORF">GAZ92_03680</name>
</gene>
<dbReference type="Proteomes" id="UP000470952">
    <property type="component" value="Unassembled WGS sequence"/>
</dbReference>
<name>A0A6I1BRF0_PHOVU</name>
<dbReference type="InterPro" id="IPR016181">
    <property type="entry name" value="Acyl_CoA_acyltransferase"/>
</dbReference>
<evidence type="ECO:0000313" key="3">
    <source>
        <dbReference type="EMBL" id="KAB6696084.1"/>
    </source>
</evidence>
<accession>A0A6I1BRF0</accession>
<dbReference type="Gene3D" id="3.40.630.30">
    <property type="match status" value="1"/>
</dbReference>
<dbReference type="EMBL" id="WDAG01000003">
    <property type="protein sequence ID" value="KAB6662648.1"/>
    <property type="molecule type" value="Genomic_DNA"/>
</dbReference>
<keyword evidence="2" id="KW-0808">Transferase</keyword>
<dbReference type="AlphaFoldDB" id="A0A6I1BRF0"/>
<dbReference type="SUPFAM" id="SSF55729">
    <property type="entry name" value="Acyl-CoA N-acyltransferases (Nat)"/>
    <property type="match status" value="1"/>
</dbReference>
<dbReference type="Pfam" id="PF13302">
    <property type="entry name" value="Acetyltransf_3"/>
    <property type="match status" value="1"/>
</dbReference>
<dbReference type="PANTHER" id="PTHR43792">
    <property type="entry name" value="GNAT FAMILY, PUTATIVE (AFU_ORTHOLOGUE AFUA_3G00765)-RELATED-RELATED"/>
    <property type="match status" value="1"/>
</dbReference>
<sequence>MAKKKKRHNGHYCKICGCRKSNESFTGKGHARHICKECQSLPKDEQADMMRCNEVERAAFRFPMRRQDWELLEKYAKKYKDRESGQFAQEMLDMKRGNYAPEADDEEADELSGKIYEIEETPFSDLDEDNRIAVEELLEDNINEFMIHKDYIPEGKDLQDIADWVLKETNAAFYLKVVPNDAYRKLIDDTIRKLVREWKDDGMEIKTYTESLTVMETERLIIRKITRKDMGALLALMSKPEVMYAWEHGFEKKEVHQWLNRQLTRYRKDGYGYFAVILKENNKFIGQAGLMKSVIDGNNTVELGYMLDNVYWHHGYATEAARRCLQHAFEELGLQEVCCSIRPENSPSLRVAEAIGMIPCGSHTIVYNGKEMPHLLYKAENIIDKKENP</sequence>
<evidence type="ECO:0000313" key="7">
    <source>
        <dbReference type="Proteomes" id="UP000470952"/>
    </source>
</evidence>
<dbReference type="EMBL" id="WCZY01000003">
    <property type="protein sequence ID" value="KAB6696084.1"/>
    <property type="molecule type" value="Genomic_DNA"/>
</dbReference>
<protein>
    <submittedName>
        <fullName evidence="2">GNAT family N-acetyltransferase</fullName>
    </submittedName>
</protein>
<evidence type="ECO:0000313" key="2">
    <source>
        <dbReference type="EMBL" id="KAB6662648.1"/>
    </source>
</evidence>